<protein>
    <recommendedName>
        <fullName evidence="8">Glycosyltransferase involved in cell wall biosynthesis</fullName>
    </recommendedName>
</protein>
<dbReference type="RefSeq" id="WP_338273089.1">
    <property type="nucleotide sequence ID" value="NZ_AP027266.1"/>
</dbReference>
<evidence type="ECO:0000259" key="4">
    <source>
        <dbReference type="Pfam" id="PF13524"/>
    </source>
</evidence>
<dbReference type="Pfam" id="PF13579">
    <property type="entry name" value="Glyco_trans_4_4"/>
    <property type="match status" value="1"/>
</dbReference>
<dbReference type="Gene3D" id="3.40.50.2000">
    <property type="entry name" value="Glycogen Phosphorylase B"/>
    <property type="match status" value="3"/>
</dbReference>
<dbReference type="PANTHER" id="PTHR12526">
    <property type="entry name" value="GLYCOSYLTRANSFERASE"/>
    <property type="match status" value="1"/>
</dbReference>
<dbReference type="InterPro" id="IPR011990">
    <property type="entry name" value="TPR-like_helical_dom_sf"/>
</dbReference>
<dbReference type="InterPro" id="IPR055259">
    <property type="entry name" value="YkvP/CgeB_Glyco_trans-like"/>
</dbReference>
<evidence type="ECO:0000256" key="1">
    <source>
        <dbReference type="ARBA" id="ARBA00022676"/>
    </source>
</evidence>
<organism evidence="6 7">
    <name type="scientific">Roseicyclus marinus</name>
    <dbReference type="NCBI Taxonomy" id="2161673"/>
    <lineage>
        <taxon>Bacteria</taxon>
        <taxon>Pseudomonadati</taxon>
        <taxon>Pseudomonadota</taxon>
        <taxon>Alphaproteobacteria</taxon>
        <taxon>Rhodobacterales</taxon>
        <taxon>Roseobacteraceae</taxon>
        <taxon>Roseicyclus</taxon>
    </lineage>
</organism>
<dbReference type="KEGG" id="rmai:MACH21_31690"/>
<evidence type="ECO:0000259" key="3">
    <source>
        <dbReference type="Pfam" id="PF00534"/>
    </source>
</evidence>
<dbReference type="PANTHER" id="PTHR12526:SF510">
    <property type="entry name" value="D-INOSITOL 3-PHOSPHATE GLYCOSYLTRANSFERASE"/>
    <property type="match status" value="1"/>
</dbReference>
<proteinExistence type="predicted"/>
<keyword evidence="1" id="KW-0328">Glycosyltransferase</keyword>
<feature type="domain" description="Glycosyltransferase subfamily 4-like N-terminal" evidence="5">
    <location>
        <begin position="866"/>
        <end position="1045"/>
    </location>
</feature>
<keyword evidence="7" id="KW-1185">Reference proteome</keyword>
<sequence>MRDRPRGFGYAGRVTISTVPNAMISRETSRVLRRLGGRVARLTGGDAAFDWQAWYRRALRKGSTADLFARHDNTALLARGFCVGAYLARNPDVADAVASPGEAVFHYLEFGHAEGRKADPDTWDAGFVRRWHGLDLPPDLPVANVVARLAAKGVPPDALHLSESHLWLARGLHGPVLSRIFEHEVYRALAEAAGHSLPSADRFDAIAHFCNTGLSAGIPPHPDHVLDAEFYRAALALADIDLPGATDLPSLRRHWARIGMRAGAHANARAWFRMRTDLDLPPAILDRIADFRAASADLSPVASLPETLAHLDTVPIPGAAVFDAADPETRGFLIDLARRKRHTGDTATAEWLLARVINANPGDPRACLDLADMIYAQNRIPTEIQLRRAVPSDFDIGSNAVTLAERLAGEGRLEEALDLCDRLPDTLFSDVALRRRRRALGAAIFDRIWSDLFGQLLRRSVPDVQNLLARALTLRTPPYTSPRRSAPIRRVALLANDDLYQCKLYRADQKIDQLRAAGFTADLYLQSLDIDRLHQRLEAYDAVIFMRGPAFPPIIDLIADAAQQGLATFYDCDDLIFDAGQFPPPLSTYAGQITAHDHAAIACGVPLFRHAMAMCDHGIASTPTLQQAMSPIVRSGQVFLHSNAIGLPHLSAMAAATPHGRRDKLVIFYGSGTKAHKAEFAEVLEPALAEVLAQRPGMVECRLIGDFPEFRHLDPRHPDIRLIPPIWDFEAFCAELSQADINLSVLFPSPLTDAKSEIKWMEAALFGIPSVVSPTATHRAVIEEGQTALFAADKAGFVSAILRFVDDADLRHRIGQTARDHVLRDYALDAMGARLGAMFETVRPPLPAPKIRLLIVNVFYPPQDIGGATRVVQNSVAGLLHLYGTRYEIDVITTLEGGETPHEIRCFARDGARIWTVTARSGIRTMDVTDHKMGDVFDRLLDRIRPDLVHLHCIQRLTASVADRLRHRNLPYVITLHDGWWLSPNQFVVSDDGRPELYDLAAPDGDLPDRARITRRGLRGASGLLAVSDSFAELHRKAGVERVETLENPVSPLPEPIRQPGPPGRLRLGMIGGASRHKGYALLRAAIHARRFANLDLVVVDHALPVGQMRQRIWNGTPVTFLPRTPLDRVGEIYGRLDVLLAQSIWSESYGLVTREALALGLWVIASDRGAIGQDVNHGENGFVIDVGDHRALADCLGLLDADPDRFRRPPATRPALPSPEDHAKALDGIYRRILKR</sequence>
<dbReference type="SUPFAM" id="SSF53756">
    <property type="entry name" value="UDP-Glycosyltransferase/glycogen phosphorylase"/>
    <property type="match status" value="2"/>
</dbReference>
<evidence type="ECO:0000313" key="6">
    <source>
        <dbReference type="EMBL" id="BDW86992.1"/>
    </source>
</evidence>
<feature type="domain" description="Glycosyl transferase family 1" evidence="3">
    <location>
        <begin position="1067"/>
        <end position="1197"/>
    </location>
</feature>
<dbReference type="Proteomes" id="UP001337723">
    <property type="component" value="Chromosome"/>
</dbReference>
<reference evidence="6 7" key="1">
    <citation type="submission" date="2023-01" db="EMBL/GenBank/DDBJ databases">
        <title>Complete genome sequence of Roseicyclus marinus strain Dej080120_10.</title>
        <authorList>
            <person name="Ueki S."/>
            <person name="Maruyama F."/>
        </authorList>
    </citation>
    <scope>NUCLEOTIDE SEQUENCE [LARGE SCALE GENOMIC DNA]</scope>
    <source>
        <strain evidence="6 7">Dej080120_10</strain>
    </source>
</reference>
<name>A0AA48HAT8_9RHOB</name>
<dbReference type="InterPro" id="IPR028098">
    <property type="entry name" value="Glyco_trans_4-like_N"/>
</dbReference>
<dbReference type="Gene3D" id="1.25.40.10">
    <property type="entry name" value="Tetratricopeptide repeat domain"/>
    <property type="match status" value="1"/>
</dbReference>
<dbReference type="CDD" id="cd03823">
    <property type="entry name" value="GT4_ExpE7-like"/>
    <property type="match status" value="1"/>
</dbReference>
<dbReference type="GO" id="GO:0016757">
    <property type="term" value="F:glycosyltransferase activity"/>
    <property type="evidence" value="ECO:0007669"/>
    <property type="project" value="UniProtKB-KW"/>
</dbReference>
<dbReference type="Pfam" id="PF13524">
    <property type="entry name" value="Glyco_trans_1_2"/>
    <property type="match status" value="1"/>
</dbReference>
<dbReference type="AlphaFoldDB" id="A0AA48HAT8"/>
<dbReference type="SUPFAM" id="SSF48452">
    <property type="entry name" value="TPR-like"/>
    <property type="match status" value="1"/>
</dbReference>
<evidence type="ECO:0008006" key="8">
    <source>
        <dbReference type="Google" id="ProtNLM"/>
    </source>
</evidence>
<dbReference type="Pfam" id="PF00534">
    <property type="entry name" value="Glycos_transf_1"/>
    <property type="match status" value="1"/>
</dbReference>
<evidence type="ECO:0000313" key="7">
    <source>
        <dbReference type="Proteomes" id="UP001337723"/>
    </source>
</evidence>
<dbReference type="InterPro" id="IPR001296">
    <property type="entry name" value="Glyco_trans_1"/>
</dbReference>
<evidence type="ECO:0000259" key="5">
    <source>
        <dbReference type="Pfam" id="PF13579"/>
    </source>
</evidence>
<accession>A0AA48HAT8</accession>
<keyword evidence="2" id="KW-0808">Transferase</keyword>
<evidence type="ECO:0000256" key="2">
    <source>
        <dbReference type="ARBA" id="ARBA00022679"/>
    </source>
</evidence>
<gene>
    <name evidence="6" type="ORF">MACH21_31690</name>
</gene>
<feature type="domain" description="Spore protein YkvP/CgeB glycosyl transferase-like" evidence="4">
    <location>
        <begin position="693"/>
        <end position="829"/>
    </location>
</feature>
<dbReference type="EMBL" id="AP027266">
    <property type="protein sequence ID" value="BDW86992.1"/>
    <property type="molecule type" value="Genomic_DNA"/>
</dbReference>